<dbReference type="PANTHER" id="PTHR43537">
    <property type="entry name" value="TRANSCRIPTIONAL REGULATOR, GNTR FAMILY"/>
    <property type="match status" value="1"/>
</dbReference>
<dbReference type="SMART" id="SM00895">
    <property type="entry name" value="FCD"/>
    <property type="match status" value="1"/>
</dbReference>
<name>A0ABV1XLV5_9ACTN</name>
<dbReference type="Gene3D" id="1.10.10.10">
    <property type="entry name" value="Winged helix-like DNA-binding domain superfamily/Winged helix DNA-binding domain"/>
    <property type="match status" value="1"/>
</dbReference>
<dbReference type="InterPro" id="IPR036390">
    <property type="entry name" value="WH_DNA-bd_sf"/>
</dbReference>
<organism evidence="6 7">
    <name type="scientific">Streptomyces lanatus</name>
    <dbReference type="NCBI Taxonomy" id="66900"/>
    <lineage>
        <taxon>Bacteria</taxon>
        <taxon>Bacillati</taxon>
        <taxon>Actinomycetota</taxon>
        <taxon>Actinomycetes</taxon>
        <taxon>Kitasatosporales</taxon>
        <taxon>Streptomycetaceae</taxon>
        <taxon>Streptomyces</taxon>
    </lineage>
</organism>
<evidence type="ECO:0000256" key="3">
    <source>
        <dbReference type="ARBA" id="ARBA00023163"/>
    </source>
</evidence>
<evidence type="ECO:0000313" key="6">
    <source>
        <dbReference type="EMBL" id="MER7372408.1"/>
    </source>
</evidence>
<feature type="domain" description="HTH gntR-type" evidence="5">
    <location>
        <begin position="35"/>
        <end position="105"/>
    </location>
</feature>
<keyword evidence="1" id="KW-0805">Transcription regulation</keyword>
<dbReference type="SMART" id="SM00345">
    <property type="entry name" value="HTH_GNTR"/>
    <property type="match status" value="1"/>
</dbReference>
<reference evidence="6 7" key="1">
    <citation type="submission" date="2024-06" db="EMBL/GenBank/DDBJ databases">
        <title>The Natural Products Discovery Center: Release of the First 8490 Sequenced Strains for Exploring Actinobacteria Biosynthetic Diversity.</title>
        <authorList>
            <person name="Kalkreuter E."/>
            <person name="Kautsar S.A."/>
            <person name="Yang D."/>
            <person name="Bader C.D."/>
            <person name="Teijaro C.N."/>
            <person name="Fluegel L."/>
            <person name="Davis C.M."/>
            <person name="Simpson J.R."/>
            <person name="Lauterbach L."/>
            <person name="Steele A.D."/>
            <person name="Gui C."/>
            <person name="Meng S."/>
            <person name="Li G."/>
            <person name="Viehrig K."/>
            <person name="Ye F."/>
            <person name="Su P."/>
            <person name="Kiefer A.F."/>
            <person name="Nichols A."/>
            <person name="Cepeda A.J."/>
            <person name="Yan W."/>
            <person name="Fan B."/>
            <person name="Jiang Y."/>
            <person name="Adhikari A."/>
            <person name="Zheng C.-J."/>
            <person name="Schuster L."/>
            <person name="Cowan T.M."/>
            <person name="Smanski M.J."/>
            <person name="Chevrette M.G."/>
            <person name="De Carvalho L.P.S."/>
            <person name="Shen B."/>
        </authorList>
    </citation>
    <scope>NUCLEOTIDE SEQUENCE [LARGE SCALE GENOMIC DNA]</scope>
    <source>
        <strain evidence="6 7">NPDC000155</strain>
    </source>
</reference>
<dbReference type="SUPFAM" id="SSF48008">
    <property type="entry name" value="GntR ligand-binding domain-like"/>
    <property type="match status" value="1"/>
</dbReference>
<dbReference type="PROSITE" id="PS50949">
    <property type="entry name" value="HTH_GNTR"/>
    <property type="match status" value="1"/>
</dbReference>
<dbReference type="CDD" id="cd07377">
    <property type="entry name" value="WHTH_GntR"/>
    <property type="match status" value="1"/>
</dbReference>
<proteinExistence type="predicted"/>
<dbReference type="Proteomes" id="UP001486207">
    <property type="component" value="Unassembled WGS sequence"/>
</dbReference>
<keyword evidence="3" id="KW-0804">Transcription</keyword>
<dbReference type="EMBL" id="JBEPFB010000003">
    <property type="protein sequence ID" value="MER7372408.1"/>
    <property type="molecule type" value="Genomic_DNA"/>
</dbReference>
<dbReference type="SUPFAM" id="SSF46785">
    <property type="entry name" value="Winged helix' DNA-binding domain"/>
    <property type="match status" value="1"/>
</dbReference>
<keyword evidence="2" id="KW-0238">DNA-binding</keyword>
<feature type="region of interest" description="Disordered" evidence="4">
    <location>
        <begin position="1"/>
        <end position="31"/>
    </location>
</feature>
<accession>A0ABV1XLV5</accession>
<gene>
    <name evidence="6" type="ORF">ABT384_07045</name>
</gene>
<dbReference type="PANTHER" id="PTHR43537:SF5">
    <property type="entry name" value="UXU OPERON TRANSCRIPTIONAL REGULATOR"/>
    <property type="match status" value="1"/>
</dbReference>
<protein>
    <submittedName>
        <fullName evidence="6">FCD domain-containing protein</fullName>
    </submittedName>
</protein>
<dbReference type="Pfam" id="PF07729">
    <property type="entry name" value="FCD"/>
    <property type="match status" value="1"/>
</dbReference>
<evidence type="ECO:0000313" key="7">
    <source>
        <dbReference type="Proteomes" id="UP001486207"/>
    </source>
</evidence>
<comment type="caution">
    <text evidence="6">The sequence shown here is derived from an EMBL/GenBank/DDBJ whole genome shotgun (WGS) entry which is preliminary data.</text>
</comment>
<feature type="compositionally biased region" description="Polar residues" evidence="4">
    <location>
        <begin position="20"/>
        <end position="31"/>
    </location>
</feature>
<evidence type="ECO:0000256" key="1">
    <source>
        <dbReference type="ARBA" id="ARBA00023015"/>
    </source>
</evidence>
<dbReference type="RefSeq" id="WP_190069877.1">
    <property type="nucleotide sequence ID" value="NZ_BNBM01000004.1"/>
</dbReference>
<evidence type="ECO:0000256" key="2">
    <source>
        <dbReference type="ARBA" id="ARBA00023125"/>
    </source>
</evidence>
<sequence>MPSRPEQPQPAETEAETSAKRTPSSQGMFKTVSSSRVSQLIVEQIRLLLKEERLQPGDRLPSERELCVQFGVSRVTVREALRSLETSGLVEIRVGARGGAFVTAPSSRRVGEGLADLLTLSPLSASEVTEARLVFELGIIPLIVERATEEDLDALRAMCDEHAEAVKQGTYDMEMSAAFHTRVAACTHNAAIEMLVQSFHGPLLMSLREAQSVEPKMGQYGSKEHRKFVDAIAARDAEAATKIMRTHVGRTASRVKADDAGS</sequence>
<dbReference type="InterPro" id="IPR000524">
    <property type="entry name" value="Tscrpt_reg_HTH_GntR"/>
</dbReference>
<dbReference type="Pfam" id="PF00392">
    <property type="entry name" value="GntR"/>
    <property type="match status" value="1"/>
</dbReference>
<dbReference type="InterPro" id="IPR008920">
    <property type="entry name" value="TF_FadR/GntR_C"/>
</dbReference>
<dbReference type="InterPro" id="IPR036388">
    <property type="entry name" value="WH-like_DNA-bd_sf"/>
</dbReference>
<evidence type="ECO:0000256" key="4">
    <source>
        <dbReference type="SAM" id="MobiDB-lite"/>
    </source>
</evidence>
<dbReference type="InterPro" id="IPR011711">
    <property type="entry name" value="GntR_C"/>
</dbReference>
<dbReference type="Gene3D" id="1.20.120.530">
    <property type="entry name" value="GntR ligand-binding domain-like"/>
    <property type="match status" value="1"/>
</dbReference>
<dbReference type="PRINTS" id="PR00035">
    <property type="entry name" value="HTHGNTR"/>
</dbReference>
<keyword evidence="7" id="KW-1185">Reference proteome</keyword>
<evidence type="ECO:0000259" key="5">
    <source>
        <dbReference type="PROSITE" id="PS50949"/>
    </source>
</evidence>